<dbReference type="InterPro" id="IPR013162">
    <property type="entry name" value="CD80_C2-set"/>
</dbReference>
<dbReference type="GO" id="GO:0016020">
    <property type="term" value="C:membrane"/>
    <property type="evidence" value="ECO:0007669"/>
    <property type="project" value="UniProtKB-SubCell"/>
</dbReference>
<dbReference type="PANTHER" id="PTHR23278:SF19">
    <property type="entry name" value="OBSCURIN"/>
    <property type="match status" value="1"/>
</dbReference>
<dbReference type="SMART" id="SM00408">
    <property type="entry name" value="IGc2"/>
    <property type="match status" value="4"/>
</dbReference>
<dbReference type="PANTHER" id="PTHR23278">
    <property type="entry name" value="SIDESTEP PROTEIN"/>
    <property type="match status" value="1"/>
</dbReference>
<organism evidence="7 8">
    <name type="scientific">Mytilus edulis</name>
    <name type="common">Blue mussel</name>
    <dbReference type="NCBI Taxonomy" id="6550"/>
    <lineage>
        <taxon>Eukaryota</taxon>
        <taxon>Metazoa</taxon>
        <taxon>Spiralia</taxon>
        <taxon>Lophotrochozoa</taxon>
        <taxon>Mollusca</taxon>
        <taxon>Bivalvia</taxon>
        <taxon>Autobranchia</taxon>
        <taxon>Pteriomorphia</taxon>
        <taxon>Mytilida</taxon>
        <taxon>Mytiloidea</taxon>
        <taxon>Mytilidae</taxon>
        <taxon>Mytilinae</taxon>
        <taxon>Mytilus</taxon>
    </lineage>
</organism>
<sequence>MFAWFTVLKEFKLKLQFLNILVVLISKFEAGQISLKVNTLDGTAVYGDVSYTIECTITGTQATSWSWTKSSITGGNTTTISSGSKYSIVMYPNATDLTIYGIVEEDEQDYFCDATIGAGLRFQTKSRFIVNGGLLTVTVSPAKADVLQGQSQLVSCFVIGEPVASDIRWYFTLTGSGQKQLLYTGNTAQYSGGNTQNHSLTVLNFQSSDSGKYVCSALNAVGTSTSSYSALRFISDLNITASLTSYSAIVGDSKVTMSCKINGEPPAIGWDWTKTQVDGGSAEIIAQGTNNAKRQIITSATNPNLNIFSITENDGGIYNCRANNGKRHFISNPVNLKVLESSIRIAPGEPETRRQVEFQIGVTVILSCSSTGGNPSPSVIWLKDDIVITSGTNTSTSGNITTTTLTFTTTADDNLEVYECQVNNGFLRRPLVKTTYLTLKPSINPSGQPHITGSHQYHLGDTIRMICSSTGGNPSPTLNWLRDDNVITNGISRSTNSGVTTSTLSFTAGLKDHLEVFECQADNGVLNKPLATTTYIEVYFAPKVPVLTGPTNMVSGSSGKWTCSSLNGYPAPTISIRIQDQHYTNEFVVVQSYDVIDRSYTVTGTLEVVPLSDNSGQNLCCDASHLINNKVPQSVCLQLSIEDKEDKNIIIYAVIGLVAILLLFIIIMAVLCNNRNGKPQNRNRYRNDEEIDGNRQEIHYDETSEAPYQIIFVNNTDSRSISGNSVRSIP</sequence>
<dbReference type="Proteomes" id="UP000683360">
    <property type="component" value="Unassembled WGS sequence"/>
</dbReference>
<feature type="domain" description="Ig-like" evidence="6">
    <location>
        <begin position="251"/>
        <end position="337"/>
    </location>
</feature>
<dbReference type="InterPro" id="IPR007110">
    <property type="entry name" value="Ig-like_dom"/>
</dbReference>
<feature type="domain" description="Ig-like" evidence="6">
    <location>
        <begin position="350"/>
        <end position="438"/>
    </location>
</feature>
<gene>
    <name evidence="7" type="ORF">MEDL_13225</name>
</gene>
<reference evidence="7" key="1">
    <citation type="submission" date="2021-03" db="EMBL/GenBank/DDBJ databases">
        <authorList>
            <person name="Bekaert M."/>
        </authorList>
    </citation>
    <scope>NUCLEOTIDE SEQUENCE</scope>
</reference>
<keyword evidence="5" id="KW-0812">Transmembrane</keyword>
<feature type="compositionally biased region" description="Basic and acidic residues" evidence="4">
    <location>
        <begin position="685"/>
        <end position="698"/>
    </location>
</feature>
<feature type="domain" description="Ig-like" evidence="6">
    <location>
        <begin position="41"/>
        <end position="115"/>
    </location>
</feature>
<feature type="region of interest" description="Disordered" evidence="4">
    <location>
        <begin position="678"/>
        <end position="698"/>
    </location>
</feature>
<evidence type="ECO:0000313" key="7">
    <source>
        <dbReference type="EMBL" id="CAG2198471.1"/>
    </source>
</evidence>
<evidence type="ECO:0000256" key="4">
    <source>
        <dbReference type="SAM" id="MobiDB-lite"/>
    </source>
</evidence>
<dbReference type="PROSITE" id="PS50835">
    <property type="entry name" value="IG_LIKE"/>
    <property type="match status" value="5"/>
</dbReference>
<dbReference type="InterPro" id="IPR036179">
    <property type="entry name" value="Ig-like_dom_sf"/>
</dbReference>
<feature type="domain" description="Ig-like" evidence="6">
    <location>
        <begin position="441"/>
        <end position="531"/>
    </location>
</feature>
<feature type="domain" description="Ig-like" evidence="6">
    <location>
        <begin position="135"/>
        <end position="235"/>
    </location>
</feature>
<dbReference type="PIRSF" id="PIRSF000615">
    <property type="entry name" value="TyrPK_CSF1-R"/>
    <property type="match status" value="1"/>
</dbReference>
<evidence type="ECO:0000256" key="1">
    <source>
        <dbReference type="ARBA" id="ARBA00004167"/>
    </source>
</evidence>
<dbReference type="SMART" id="SM00409">
    <property type="entry name" value="IG"/>
    <property type="match status" value="5"/>
</dbReference>
<dbReference type="InterPro" id="IPR013098">
    <property type="entry name" value="Ig_I-set"/>
</dbReference>
<evidence type="ECO:0000256" key="3">
    <source>
        <dbReference type="ARBA" id="ARBA00023157"/>
    </source>
</evidence>
<dbReference type="Gene3D" id="2.60.40.10">
    <property type="entry name" value="Immunoglobulins"/>
    <property type="match status" value="6"/>
</dbReference>
<dbReference type="Pfam" id="PF07679">
    <property type="entry name" value="I-set"/>
    <property type="match status" value="3"/>
</dbReference>
<keyword evidence="2 5" id="KW-0472">Membrane</keyword>
<dbReference type="SUPFAM" id="SSF48726">
    <property type="entry name" value="Immunoglobulin"/>
    <property type="match status" value="6"/>
</dbReference>
<evidence type="ECO:0000256" key="2">
    <source>
        <dbReference type="ARBA" id="ARBA00023136"/>
    </source>
</evidence>
<dbReference type="Pfam" id="PF13927">
    <property type="entry name" value="Ig_3"/>
    <property type="match status" value="2"/>
</dbReference>
<dbReference type="OrthoDB" id="6100892at2759"/>
<accession>A0A8S3QU92</accession>
<dbReference type="AlphaFoldDB" id="A0A8S3QU92"/>
<keyword evidence="3" id="KW-1015">Disulfide bond</keyword>
<feature type="transmembrane region" description="Helical" evidence="5">
    <location>
        <begin position="649"/>
        <end position="672"/>
    </location>
</feature>
<protein>
    <recommendedName>
        <fullName evidence="6">Ig-like domain-containing protein</fullName>
    </recommendedName>
</protein>
<dbReference type="InterPro" id="IPR003599">
    <property type="entry name" value="Ig_sub"/>
</dbReference>
<name>A0A8S3QU92_MYTED</name>
<dbReference type="Pfam" id="PF08205">
    <property type="entry name" value="C2-set_2"/>
    <property type="match status" value="1"/>
</dbReference>
<dbReference type="CDD" id="cd00096">
    <property type="entry name" value="Ig"/>
    <property type="match status" value="1"/>
</dbReference>
<evidence type="ECO:0000313" key="8">
    <source>
        <dbReference type="Proteomes" id="UP000683360"/>
    </source>
</evidence>
<keyword evidence="8" id="KW-1185">Reference proteome</keyword>
<evidence type="ECO:0000256" key="5">
    <source>
        <dbReference type="SAM" id="Phobius"/>
    </source>
</evidence>
<keyword evidence="5" id="KW-1133">Transmembrane helix</keyword>
<proteinExistence type="predicted"/>
<comment type="subcellular location">
    <subcellularLocation>
        <location evidence="1">Membrane</location>
        <topology evidence="1">Single-pass membrane protein</topology>
    </subcellularLocation>
</comment>
<comment type="caution">
    <text evidence="7">The sequence shown here is derived from an EMBL/GenBank/DDBJ whole genome shotgun (WGS) entry which is preliminary data.</text>
</comment>
<dbReference type="InterPro" id="IPR013783">
    <property type="entry name" value="Ig-like_fold"/>
</dbReference>
<dbReference type="InterPro" id="IPR003598">
    <property type="entry name" value="Ig_sub2"/>
</dbReference>
<evidence type="ECO:0000259" key="6">
    <source>
        <dbReference type="PROSITE" id="PS50835"/>
    </source>
</evidence>
<dbReference type="EMBL" id="CAJPWZ010000680">
    <property type="protein sequence ID" value="CAG2198471.1"/>
    <property type="molecule type" value="Genomic_DNA"/>
</dbReference>